<dbReference type="SUPFAM" id="SSF142433">
    <property type="entry name" value="CinA-like"/>
    <property type="match status" value="1"/>
</dbReference>
<dbReference type="RefSeq" id="WP_277938002.1">
    <property type="nucleotide sequence ID" value="NZ_CP096246.1"/>
</dbReference>
<evidence type="ECO:0000313" key="2">
    <source>
        <dbReference type="EMBL" id="WFG95418.1"/>
    </source>
</evidence>
<sequence length="164" mass="18005">MLKELVQLLQQKQMTIAAYESITGGLFSHYITNVPNASQVFLGSIVTYTNEIKIKVGHVSQSIITKYGVVSKETAEAMAFACQKQFNSDLAVSFTGNAGPGQLDNLPIGTGFATILFQNEATTFALTFNPNWSREQIKFATVTTIIKHLQQILEKEQGINSKKA</sequence>
<gene>
    <name evidence="2" type="ORF">M0C40_04800</name>
</gene>
<dbReference type="Proteomes" id="UP001214629">
    <property type="component" value="Chromosome"/>
</dbReference>
<evidence type="ECO:0000259" key="1">
    <source>
        <dbReference type="Pfam" id="PF02464"/>
    </source>
</evidence>
<dbReference type="InterPro" id="IPR008136">
    <property type="entry name" value="CinA_C"/>
</dbReference>
<organism evidence="2 3">
    <name type="scientific">Spiroplasma citri</name>
    <dbReference type="NCBI Taxonomy" id="2133"/>
    <lineage>
        <taxon>Bacteria</taxon>
        <taxon>Bacillati</taxon>
        <taxon>Mycoplasmatota</taxon>
        <taxon>Mollicutes</taxon>
        <taxon>Entomoplasmatales</taxon>
        <taxon>Spiroplasmataceae</taxon>
        <taxon>Spiroplasma</taxon>
    </lineage>
</organism>
<dbReference type="InterPro" id="IPR036653">
    <property type="entry name" value="CinA-like_C"/>
</dbReference>
<reference evidence="2 3" key="1">
    <citation type="submission" date="2022-04" db="EMBL/GenBank/DDBJ databases">
        <title>Whole genome of Spiroplasma citri.</title>
        <authorList>
            <person name="Khanchezar A."/>
            <person name="Izadpanah K."/>
            <person name="Taghavi M."/>
            <person name="Ghorbani A."/>
            <person name="Beven L."/>
        </authorList>
    </citation>
    <scope>NUCLEOTIDE SEQUENCE [LARGE SCALE GENOMIC DNA]</scope>
    <source>
        <strain evidence="2 3">D4</strain>
    </source>
</reference>
<dbReference type="Gene3D" id="3.90.950.20">
    <property type="entry name" value="CinA-like"/>
    <property type="match status" value="1"/>
</dbReference>
<dbReference type="NCBIfam" id="TIGR00199">
    <property type="entry name" value="PncC_domain"/>
    <property type="match status" value="1"/>
</dbReference>
<keyword evidence="3" id="KW-1185">Reference proteome</keyword>
<evidence type="ECO:0000313" key="3">
    <source>
        <dbReference type="Proteomes" id="UP001214629"/>
    </source>
</evidence>
<dbReference type="AlphaFoldDB" id="A0AAX3SW86"/>
<dbReference type="Pfam" id="PF02464">
    <property type="entry name" value="CinA"/>
    <property type="match status" value="1"/>
</dbReference>
<name>A0AAX3SW86_SPICI</name>
<dbReference type="EMBL" id="CP096246">
    <property type="protein sequence ID" value="WFG95418.1"/>
    <property type="molecule type" value="Genomic_DNA"/>
</dbReference>
<protein>
    <submittedName>
        <fullName evidence="2">CinA family protein</fullName>
    </submittedName>
</protein>
<proteinExistence type="predicted"/>
<accession>A0AAX3SW86</accession>
<feature type="domain" description="CinA C-terminal" evidence="1">
    <location>
        <begin position="3"/>
        <end position="152"/>
    </location>
</feature>